<dbReference type="Pfam" id="PF12796">
    <property type="entry name" value="Ank_2"/>
    <property type="match status" value="1"/>
</dbReference>
<accession>A0A8B8CSF3</accession>
<keyword evidence="1" id="KW-0677">Repeat</keyword>
<dbReference type="SUPFAM" id="SSF48403">
    <property type="entry name" value="Ankyrin repeat"/>
    <property type="match status" value="1"/>
</dbReference>
<dbReference type="AlphaFoldDB" id="A0A8B8CSF3"/>
<dbReference type="PROSITE" id="PS50297">
    <property type="entry name" value="ANK_REP_REGION"/>
    <property type="match status" value="1"/>
</dbReference>
<evidence type="ECO:0000256" key="2">
    <source>
        <dbReference type="ARBA" id="ARBA00023043"/>
    </source>
</evidence>
<dbReference type="KEGG" id="cvn:111121682"/>
<evidence type="ECO:0000256" key="3">
    <source>
        <dbReference type="PROSITE-ProRule" id="PRU00023"/>
    </source>
</evidence>
<dbReference type="Pfam" id="PF18738">
    <property type="entry name" value="HEPN_DZIP3"/>
    <property type="match status" value="1"/>
</dbReference>
<dbReference type="Gene3D" id="1.25.40.20">
    <property type="entry name" value="Ankyrin repeat-containing domain"/>
    <property type="match status" value="1"/>
</dbReference>
<evidence type="ECO:0000259" key="4">
    <source>
        <dbReference type="Pfam" id="PF18738"/>
    </source>
</evidence>
<organism evidence="5 6">
    <name type="scientific">Crassostrea virginica</name>
    <name type="common">Eastern oyster</name>
    <dbReference type="NCBI Taxonomy" id="6565"/>
    <lineage>
        <taxon>Eukaryota</taxon>
        <taxon>Metazoa</taxon>
        <taxon>Spiralia</taxon>
        <taxon>Lophotrochozoa</taxon>
        <taxon>Mollusca</taxon>
        <taxon>Bivalvia</taxon>
        <taxon>Autobranchia</taxon>
        <taxon>Pteriomorphia</taxon>
        <taxon>Ostreida</taxon>
        <taxon>Ostreoidea</taxon>
        <taxon>Ostreidae</taxon>
        <taxon>Crassostrea</taxon>
    </lineage>
</organism>
<feature type="repeat" description="ANK" evidence="3">
    <location>
        <begin position="394"/>
        <end position="426"/>
    </location>
</feature>
<dbReference type="RefSeq" id="XP_022318762.1">
    <property type="nucleotide sequence ID" value="XM_022463054.1"/>
</dbReference>
<dbReference type="GO" id="GO:0071356">
    <property type="term" value="P:cellular response to tumor necrosis factor"/>
    <property type="evidence" value="ECO:0007669"/>
    <property type="project" value="TreeGrafter"/>
</dbReference>
<dbReference type="SMART" id="SM00248">
    <property type="entry name" value="ANK"/>
    <property type="match status" value="3"/>
</dbReference>
<dbReference type="GO" id="GO:0005829">
    <property type="term" value="C:cytosol"/>
    <property type="evidence" value="ECO:0007669"/>
    <property type="project" value="TreeGrafter"/>
</dbReference>
<feature type="domain" description="DZIP3-like HEPN" evidence="4">
    <location>
        <begin position="44"/>
        <end position="172"/>
    </location>
</feature>
<dbReference type="PANTHER" id="PTHR46680">
    <property type="entry name" value="NF-KAPPA-B INHIBITOR ALPHA"/>
    <property type="match status" value="1"/>
</dbReference>
<dbReference type="OrthoDB" id="7729168at2759"/>
<reference evidence="5" key="1">
    <citation type="submission" date="2024-06" db="UniProtKB">
        <authorList>
            <consortium name="RefSeq"/>
        </authorList>
    </citation>
    <scope>NUCLEOTIDE SEQUENCE [LARGE SCALE GENOMIC DNA]</scope>
</reference>
<sequence length="474" mass="53709">MDKSSVAAEEILTTEVFDFIRLSYLLDFAKLPLLSLLETEGEPLRSLLARKQNIIDRLEKTRKIYEDESLILKQIRADTGSTDLDKLDIRLLCVLVRNISNVRMPKNGWIKKKLAADDTSEGADVLRIGDIRNNCHHLPSSARITKEKFDDIYPKLQKTLQRLVKGTQNEDYLRKLISDLDAPEFARRQCFLRSIKEMAISKWKRNTERENSVEASDQDVKQSEAAVDDPVKFKEAIFSNDVNAVQKLIGQQTQELVEEGVRIACLRGYNDIFRVFTDKFPSLPVNHKLLTMVCRGGSKVIVAQILEKLDPKSLESHSKDSTTLGRCCIHHAVILGYQDVVECLIAKIPRTLMLMDKFGNTAMHLASMRGQTAVMETIYNTKVGQTQVRALNGKGLTPLHGAAYFGQLSAVEFLMQKGADKQANDKYGQSVMEWCKKGRDLTSLFTWYDTEFNLSPAVYGSAQDYESIIKFIKD</sequence>
<dbReference type="GO" id="GO:0051059">
    <property type="term" value="F:NF-kappaB binding"/>
    <property type="evidence" value="ECO:0007669"/>
    <property type="project" value="TreeGrafter"/>
</dbReference>
<dbReference type="InterPro" id="IPR051070">
    <property type="entry name" value="NF-kappa-B_inhibitor"/>
</dbReference>
<dbReference type="InterPro" id="IPR002110">
    <property type="entry name" value="Ankyrin_rpt"/>
</dbReference>
<keyword evidence="2 3" id="KW-0040">ANK repeat</keyword>
<dbReference type="PROSITE" id="PS50088">
    <property type="entry name" value="ANK_REPEAT"/>
    <property type="match status" value="1"/>
</dbReference>
<dbReference type="InterPro" id="IPR036770">
    <property type="entry name" value="Ankyrin_rpt-contain_sf"/>
</dbReference>
<keyword evidence="5" id="KW-1185">Reference proteome</keyword>
<name>A0A8B8CSF3_CRAVI</name>
<evidence type="ECO:0000256" key="1">
    <source>
        <dbReference type="ARBA" id="ARBA00022737"/>
    </source>
</evidence>
<dbReference type="PANTHER" id="PTHR46680:SF3">
    <property type="entry name" value="NF-KAPPA-B INHIBITOR CACTUS"/>
    <property type="match status" value="1"/>
</dbReference>
<dbReference type="InterPro" id="IPR041249">
    <property type="entry name" value="HEPN_DZIP3"/>
</dbReference>
<protein>
    <submittedName>
        <fullName evidence="6">Uncharacterized protein LOC111121682</fullName>
    </submittedName>
</protein>
<evidence type="ECO:0000313" key="6">
    <source>
        <dbReference type="RefSeq" id="XP_022318762.1"/>
    </source>
</evidence>
<dbReference type="GeneID" id="111121682"/>
<proteinExistence type="predicted"/>
<reference evidence="6" key="2">
    <citation type="submission" date="2025-08" db="UniProtKB">
        <authorList>
            <consortium name="RefSeq"/>
        </authorList>
    </citation>
    <scope>IDENTIFICATION</scope>
    <source>
        <tissue evidence="6">Whole sample</tissue>
    </source>
</reference>
<dbReference type="Proteomes" id="UP000694844">
    <property type="component" value="Chromosome 1"/>
</dbReference>
<evidence type="ECO:0000313" key="5">
    <source>
        <dbReference type="Proteomes" id="UP000694844"/>
    </source>
</evidence>
<gene>
    <name evidence="6" type="primary">LOC111121682</name>
</gene>